<dbReference type="OrthoDB" id="354769at2759"/>
<reference evidence="3" key="2">
    <citation type="submission" date="2021-10" db="EMBL/GenBank/DDBJ databases">
        <title>Phylogenomics reveals ancestral predisposition of the termite-cultivated fungus Termitomyces towards a domesticated lifestyle.</title>
        <authorList>
            <person name="Auxier B."/>
            <person name="Grum-Grzhimaylo A."/>
            <person name="Cardenas M.E."/>
            <person name="Lodge J.D."/>
            <person name="Laessoe T."/>
            <person name="Pedersen O."/>
            <person name="Smith M.E."/>
            <person name="Kuyper T.W."/>
            <person name="Franco-Molano E.A."/>
            <person name="Baroni T.J."/>
            <person name="Aanen D.K."/>
        </authorList>
    </citation>
    <scope>NUCLEOTIDE SEQUENCE</scope>
    <source>
        <strain evidence="3">D49</strain>
    </source>
</reference>
<comment type="caution">
    <text evidence="3">The sequence shown here is derived from an EMBL/GenBank/DDBJ whole genome shotgun (WGS) entry which is preliminary data.</text>
</comment>
<dbReference type="GO" id="GO:0005739">
    <property type="term" value="C:mitochondrion"/>
    <property type="evidence" value="ECO:0007669"/>
    <property type="project" value="TreeGrafter"/>
</dbReference>
<gene>
    <name evidence="3" type="ORF">H0H81_010510</name>
</gene>
<dbReference type="InterPro" id="IPR019190">
    <property type="entry name" value="EXOV"/>
</dbReference>
<dbReference type="AlphaFoldDB" id="A0A9P7K477"/>
<protein>
    <submittedName>
        <fullName evidence="3">Uncharacterized protein</fullName>
    </submittedName>
</protein>
<sequence length="493" mass="55095">MSDDEYARFDFSEFTEDELREIDTDIARKTSGGPQITIELQGEPFVPSSTPTSNTAGLLPHALDGFKATPSPFEEYRYGVLSVTDLASLAWCEVQFDYGLRQRRSRPITTRPESFISAQGKEICVEKAVAERNDAITKQGRAIHKHLELEVRAEQLPVDISSDEEHWALRLLNMLASLRCILLEGYTREMPVFGVLQGVVMVGIIDEVVRRPRQPATQKRTSGSPPESLRVKKSRPSCPDPLQPFSELLPGSSMEQTINIDGTSAADVMPAPFLEESSTPMPTPGILHVVDTKTRRSRTLPSHEDTLPSRIQLMLYYRLLRDLTRTSPPFDFLAFWRHLGVDPIAPFSTAFLVQLGLTEETGTWAMTCLNDLTTAWVKMIQALNICGIDTTLEIIYRHQEQDQRRGKAKGKVKSRGWQKSGSSINDVITEEDLDLARAIEASLLDVGVPETFNDFGVPLRKDTHEALESSSKVSELPKPEPRNESTTNENGTN</sequence>
<feature type="region of interest" description="Disordered" evidence="2">
    <location>
        <begin position="463"/>
        <end position="493"/>
    </location>
</feature>
<dbReference type="GO" id="GO:0005634">
    <property type="term" value="C:nucleus"/>
    <property type="evidence" value="ECO:0007669"/>
    <property type="project" value="TreeGrafter"/>
</dbReference>
<evidence type="ECO:0000313" key="4">
    <source>
        <dbReference type="Proteomes" id="UP000717328"/>
    </source>
</evidence>
<feature type="compositionally biased region" description="Polar residues" evidence="2">
    <location>
        <begin position="484"/>
        <end position="493"/>
    </location>
</feature>
<organism evidence="3 4">
    <name type="scientific">Sphagnurus paluster</name>
    <dbReference type="NCBI Taxonomy" id="117069"/>
    <lineage>
        <taxon>Eukaryota</taxon>
        <taxon>Fungi</taxon>
        <taxon>Dikarya</taxon>
        <taxon>Basidiomycota</taxon>
        <taxon>Agaricomycotina</taxon>
        <taxon>Agaricomycetes</taxon>
        <taxon>Agaricomycetidae</taxon>
        <taxon>Agaricales</taxon>
        <taxon>Tricholomatineae</taxon>
        <taxon>Lyophyllaceae</taxon>
        <taxon>Sphagnurus</taxon>
    </lineage>
</organism>
<dbReference type="Proteomes" id="UP000717328">
    <property type="component" value="Unassembled WGS sequence"/>
</dbReference>
<comment type="similarity">
    <text evidence="1">Belongs to the EXO5 family.</text>
</comment>
<dbReference type="Pfam" id="PF09810">
    <property type="entry name" value="Exo5"/>
    <property type="match status" value="1"/>
</dbReference>
<accession>A0A9P7K477</accession>
<feature type="compositionally biased region" description="Polar residues" evidence="2">
    <location>
        <begin position="215"/>
        <end position="225"/>
    </location>
</feature>
<keyword evidence="4" id="KW-1185">Reference proteome</keyword>
<evidence type="ECO:0000256" key="2">
    <source>
        <dbReference type="SAM" id="MobiDB-lite"/>
    </source>
</evidence>
<feature type="region of interest" description="Disordered" evidence="2">
    <location>
        <begin position="213"/>
        <end position="246"/>
    </location>
</feature>
<dbReference type="GO" id="GO:0036297">
    <property type="term" value="P:interstrand cross-link repair"/>
    <property type="evidence" value="ECO:0007669"/>
    <property type="project" value="TreeGrafter"/>
</dbReference>
<evidence type="ECO:0000313" key="3">
    <source>
        <dbReference type="EMBL" id="KAG5635655.1"/>
    </source>
</evidence>
<dbReference type="PANTHER" id="PTHR14464:SF4">
    <property type="entry name" value="EXONUCLEASE V"/>
    <property type="match status" value="1"/>
</dbReference>
<dbReference type="GO" id="GO:0045145">
    <property type="term" value="F:single-stranded DNA 5'-3' DNA exonuclease activity"/>
    <property type="evidence" value="ECO:0007669"/>
    <property type="project" value="InterPro"/>
</dbReference>
<proteinExistence type="inferred from homology"/>
<dbReference type="PANTHER" id="PTHR14464">
    <property type="entry name" value="EXONUCLEASE V"/>
    <property type="match status" value="1"/>
</dbReference>
<dbReference type="EMBL" id="JABCKI010006046">
    <property type="protein sequence ID" value="KAG5635655.1"/>
    <property type="molecule type" value="Genomic_DNA"/>
</dbReference>
<evidence type="ECO:0000256" key="1">
    <source>
        <dbReference type="ARBA" id="ARBA00009797"/>
    </source>
</evidence>
<reference evidence="3" key="1">
    <citation type="submission" date="2021-02" db="EMBL/GenBank/DDBJ databases">
        <authorList>
            <person name="Nieuwenhuis M."/>
            <person name="Van De Peppel L.J.J."/>
        </authorList>
    </citation>
    <scope>NUCLEOTIDE SEQUENCE</scope>
    <source>
        <strain evidence="3">D49</strain>
    </source>
</reference>
<name>A0A9P7K477_9AGAR</name>